<organism evidence="1">
    <name type="scientific">Lepeophtheirus salmonis</name>
    <name type="common">Salmon louse</name>
    <name type="synonym">Caligus salmonis</name>
    <dbReference type="NCBI Taxonomy" id="72036"/>
    <lineage>
        <taxon>Eukaryota</taxon>
        <taxon>Metazoa</taxon>
        <taxon>Ecdysozoa</taxon>
        <taxon>Arthropoda</taxon>
        <taxon>Crustacea</taxon>
        <taxon>Multicrustacea</taxon>
        <taxon>Hexanauplia</taxon>
        <taxon>Copepoda</taxon>
        <taxon>Siphonostomatoida</taxon>
        <taxon>Caligidae</taxon>
        <taxon>Lepeophtheirus</taxon>
    </lineage>
</organism>
<proteinExistence type="predicted"/>
<sequence length="67" mass="7464">MGPLMLREAVVNYPLLESAVLLHNPWAMVYNGILKAVVHDPLLKSKGSFAQPVGRVYYKILKDVLDA</sequence>
<dbReference type="AlphaFoldDB" id="A0A0K2TEX2"/>
<evidence type="ECO:0000313" key="1">
    <source>
        <dbReference type="EMBL" id="CDW24574.1"/>
    </source>
</evidence>
<accession>A0A0K2TEX2</accession>
<name>A0A0K2TEX2_LEPSM</name>
<dbReference type="EMBL" id="HACA01007213">
    <property type="protein sequence ID" value="CDW24574.1"/>
    <property type="molecule type" value="Transcribed_RNA"/>
</dbReference>
<protein>
    <submittedName>
        <fullName evidence="1">Uncharacterized protein</fullName>
    </submittedName>
</protein>
<reference evidence="1" key="1">
    <citation type="submission" date="2014-05" db="EMBL/GenBank/DDBJ databases">
        <authorList>
            <person name="Chronopoulou M."/>
        </authorList>
    </citation>
    <scope>NUCLEOTIDE SEQUENCE</scope>
    <source>
        <tissue evidence="1">Whole organism</tissue>
    </source>
</reference>